<protein>
    <submittedName>
        <fullName evidence="2">Uncharacterized protein</fullName>
    </submittedName>
</protein>
<feature type="transmembrane region" description="Helical" evidence="1">
    <location>
        <begin position="6"/>
        <end position="27"/>
    </location>
</feature>
<dbReference type="RefSeq" id="YP_009225668.1">
    <property type="nucleotide sequence ID" value="NC_029097.1"/>
</dbReference>
<dbReference type="KEGG" id="vg:26796436"/>
<keyword evidence="1" id="KW-0472">Membrane</keyword>
<keyword evidence="1" id="KW-1133">Transmembrane helix</keyword>
<keyword evidence="3" id="KW-1185">Reference proteome</keyword>
<dbReference type="EMBL" id="KR935213">
    <property type="protein sequence ID" value="AKU43020.1"/>
    <property type="molecule type" value="Genomic_DNA"/>
</dbReference>
<name>A0A0K1LLI6_9CAUD</name>
<proteinExistence type="predicted"/>
<keyword evidence="1" id="KW-0812">Transmembrane</keyword>
<evidence type="ECO:0000313" key="3">
    <source>
        <dbReference type="Proteomes" id="UP000203710"/>
    </source>
</evidence>
<dbReference type="GeneID" id="26796436"/>
<evidence type="ECO:0000313" key="2">
    <source>
        <dbReference type="EMBL" id="AKU43020.1"/>
    </source>
</evidence>
<dbReference type="OrthoDB" id="41513at10239"/>
<evidence type="ECO:0000256" key="1">
    <source>
        <dbReference type="SAM" id="Phobius"/>
    </source>
</evidence>
<dbReference type="Proteomes" id="UP000203710">
    <property type="component" value="Segment"/>
</dbReference>
<organism evidence="2 3">
    <name type="scientific">Rhodobacter phage RcTitan</name>
    <dbReference type="NCBI Taxonomy" id="1662330"/>
    <lineage>
        <taxon>Viruses</taxon>
        <taxon>Duplodnaviria</taxon>
        <taxon>Heunggongvirae</taxon>
        <taxon>Uroviricota</taxon>
        <taxon>Caudoviricetes</taxon>
        <taxon>Titanvirus</taxon>
        <taxon>Titanvirus rctitan</taxon>
    </lineage>
</organism>
<accession>A0A0K1LLI6</accession>
<sequence>MTGETAFWLFVLWGCGVFFLICFMMGANHDDD</sequence>
<reference evidence="2 3" key="1">
    <citation type="journal article" date="2016" name="Genome Announc.">
        <title>Complete Genome Sequences of Five Bacteriophages That Infect Rhodobacter capsulatus.</title>
        <authorList>
            <person name="Bollivar D.W."/>
            <person name="Bernardoni B."/>
            <person name="Bockman M.R."/>
            <person name="Miller B.M."/>
            <person name="Russell D.A."/>
            <person name="Delesalle V.A."/>
            <person name="Krukonis G.P."/>
            <person name="Hatfull G.F."/>
            <person name="Cross M.R."/>
            <person name="Szewczyk M.M."/>
            <person name="Eppurath A."/>
        </authorList>
    </citation>
    <scope>NUCLEOTIDE SEQUENCE [LARGE SCALE GENOMIC DNA]</scope>
</reference>
<gene>
    <name evidence="2" type="ORF">RCTITAN_3</name>
</gene>